<dbReference type="GO" id="GO:0008270">
    <property type="term" value="F:zinc ion binding"/>
    <property type="evidence" value="ECO:0007669"/>
    <property type="project" value="InterPro"/>
</dbReference>
<dbReference type="Gene3D" id="4.10.60.10">
    <property type="entry name" value="Zinc finger, CCHC-type"/>
    <property type="match status" value="1"/>
</dbReference>
<evidence type="ECO:0000313" key="4">
    <source>
        <dbReference type="Proteomes" id="UP000824782"/>
    </source>
</evidence>
<feature type="region of interest" description="Disordered" evidence="1">
    <location>
        <begin position="1"/>
        <end position="39"/>
    </location>
</feature>
<dbReference type="GO" id="GO:0003723">
    <property type="term" value="F:RNA binding"/>
    <property type="evidence" value="ECO:0007669"/>
    <property type="project" value="InterPro"/>
</dbReference>
<organism evidence="3 4">
    <name type="scientific">Engystomops pustulosus</name>
    <name type="common">Tungara frog</name>
    <name type="synonym">Physalaemus pustulosus</name>
    <dbReference type="NCBI Taxonomy" id="76066"/>
    <lineage>
        <taxon>Eukaryota</taxon>
        <taxon>Metazoa</taxon>
        <taxon>Chordata</taxon>
        <taxon>Craniata</taxon>
        <taxon>Vertebrata</taxon>
        <taxon>Euteleostomi</taxon>
        <taxon>Amphibia</taxon>
        <taxon>Batrachia</taxon>
        <taxon>Anura</taxon>
        <taxon>Neobatrachia</taxon>
        <taxon>Hyloidea</taxon>
        <taxon>Leptodactylidae</taxon>
        <taxon>Leiuperinae</taxon>
        <taxon>Engystomops</taxon>
    </lineage>
</organism>
<feature type="compositionally biased region" description="Basic and acidic residues" evidence="1">
    <location>
        <begin position="593"/>
        <end position="605"/>
    </location>
</feature>
<comment type="caution">
    <text evidence="3">The sequence shown here is derived from an EMBL/GenBank/DDBJ whole genome shotgun (WGS) entry which is preliminary data.</text>
</comment>
<dbReference type="AlphaFoldDB" id="A0AAV6YS19"/>
<feature type="region of interest" description="Disordered" evidence="1">
    <location>
        <begin position="179"/>
        <end position="213"/>
    </location>
</feature>
<accession>A0AAV6YS19</accession>
<dbReference type="InterPro" id="IPR036875">
    <property type="entry name" value="Znf_CCHC_sf"/>
</dbReference>
<dbReference type="InterPro" id="IPR057810">
    <property type="entry name" value="RBD_ZCCHC3_1st"/>
</dbReference>
<keyword evidence="4" id="KW-1185">Reference proteome</keyword>
<dbReference type="InterPro" id="IPR042509">
    <property type="entry name" value="ZCCHC3"/>
</dbReference>
<dbReference type="EMBL" id="WNYA01011176">
    <property type="protein sequence ID" value="KAG8540199.1"/>
    <property type="molecule type" value="Genomic_DNA"/>
</dbReference>
<feature type="compositionally biased region" description="Basic and acidic residues" evidence="1">
    <location>
        <begin position="198"/>
        <end position="208"/>
    </location>
</feature>
<feature type="compositionally biased region" description="Polar residues" evidence="1">
    <location>
        <begin position="130"/>
        <end position="150"/>
    </location>
</feature>
<dbReference type="Pfam" id="PF23058">
    <property type="entry name" value="RBD_ZCCHC3_2nd"/>
    <property type="match status" value="1"/>
</dbReference>
<dbReference type="SMART" id="SM00343">
    <property type="entry name" value="ZnF_C2HC"/>
    <property type="match status" value="3"/>
</dbReference>
<dbReference type="PANTHER" id="PTHR22639">
    <property type="entry name" value="GAG-RELATED PROTEIN"/>
    <property type="match status" value="1"/>
</dbReference>
<dbReference type="GO" id="GO:0003690">
    <property type="term" value="F:double-stranded DNA binding"/>
    <property type="evidence" value="ECO:0007669"/>
    <property type="project" value="InterPro"/>
</dbReference>
<gene>
    <name evidence="3" type="ORF">GDO81_019710</name>
</gene>
<feature type="domain" description="CCHC-type" evidence="2">
    <location>
        <begin position="532"/>
        <end position="548"/>
    </location>
</feature>
<evidence type="ECO:0000259" key="2">
    <source>
        <dbReference type="SMART" id="SM00343"/>
    </source>
</evidence>
<evidence type="ECO:0000256" key="1">
    <source>
        <dbReference type="SAM" id="MobiDB-lite"/>
    </source>
</evidence>
<feature type="domain" description="CCHC-type" evidence="2">
    <location>
        <begin position="514"/>
        <end position="530"/>
    </location>
</feature>
<name>A0AAV6YS19_ENGPU</name>
<evidence type="ECO:0000313" key="3">
    <source>
        <dbReference type="EMBL" id="KAG8540199.1"/>
    </source>
</evidence>
<protein>
    <recommendedName>
        <fullName evidence="2">CCHC-type domain-containing protein</fullName>
    </recommendedName>
</protein>
<dbReference type="Proteomes" id="UP000824782">
    <property type="component" value="Unassembled WGS sequence"/>
</dbReference>
<dbReference type="PANTHER" id="PTHR22639:SF10">
    <property type="match status" value="1"/>
</dbReference>
<dbReference type="SUPFAM" id="SSF57756">
    <property type="entry name" value="Retrovirus zinc finger-like domains"/>
    <property type="match status" value="1"/>
</dbReference>
<reference evidence="3" key="1">
    <citation type="thesis" date="2020" institute="ProQuest LLC" country="789 East Eisenhower Parkway, Ann Arbor, MI, USA">
        <title>Comparative Genomics and Chromosome Evolution.</title>
        <authorList>
            <person name="Mudd A.B."/>
        </authorList>
    </citation>
    <scope>NUCLEOTIDE SEQUENCE</scope>
    <source>
        <strain evidence="3">237g6f4</strain>
        <tissue evidence="3">Blood</tissue>
    </source>
</reference>
<feature type="region of interest" description="Disordered" evidence="1">
    <location>
        <begin position="561"/>
        <end position="612"/>
    </location>
</feature>
<dbReference type="GO" id="GO:0002218">
    <property type="term" value="P:activation of innate immune response"/>
    <property type="evidence" value="ECO:0007669"/>
    <property type="project" value="InterPro"/>
</dbReference>
<proteinExistence type="predicted"/>
<feature type="domain" description="CCHC-type" evidence="2">
    <location>
        <begin position="496"/>
        <end position="512"/>
    </location>
</feature>
<dbReference type="InterPro" id="IPR057811">
    <property type="entry name" value="RBD_ZCCHC3_2nd"/>
</dbReference>
<feature type="compositionally biased region" description="Basic and acidic residues" evidence="1">
    <location>
        <begin position="109"/>
        <end position="129"/>
    </location>
</feature>
<dbReference type="InterPro" id="IPR001878">
    <property type="entry name" value="Znf_CCHC"/>
</dbReference>
<sequence length="626" mass="67080">MAQIRQLESPVHLQNFSFGDDMPDDDLKRKKRARKTKASQEVNLVFRPLPVPSGRAAVPACRVGPVTQPSTNPAVDSVQGCGEIAKPRSTMAQSTSLVCSSKDGAGKASAERPDNDHKRLSGVNKDKRPLSSSEQQCSNLRKTVGQQGVNANEAEGTSKIGVGAASSQAVSAMEVALPPVPSDAEATPGPPGPAGVSDARKRGSDARKRGSNVHSVVNVGVVNGAEGGDPVVRAGPSAPPVVAAPIRSYASVTAGASGVNSLSPDSGNSVLQRRLLEALRRGEKSITVEGREVDLSFWTDRHGLAAFQEKRGGETVWSLPTTGPGAARRNVVRLRWRGSDACPPRSRVVELLLKMNFRASDIFALIHPYGTPEFDVSFVRPEGLELFWSNYELAKNEPAWRDFAVQAVSRQNTVKKVTVLTRNESLSCMDIMTWLSRYGEVVQVPQKNRDEFGIWSGAWTFMMKLKCSGGTVAHIPSSAFLGRDRILIFYQGQPKVCHRCGDPTHFSASCQVQKCALCGGLGHLAASCKDIRCNLCGELGHPFSRCPRSFANAVVTPVEESHEVASAGEGTSRGGGAEGPVKKSKNKSPSQLRRLEARQKGRELGKPQVAGVTLGPPQRLVLLLRP</sequence>
<dbReference type="Pfam" id="PF23057">
    <property type="entry name" value="RBD_ZCCHC3_1st"/>
    <property type="match status" value="1"/>
</dbReference>
<feature type="compositionally biased region" description="Polar residues" evidence="1">
    <location>
        <begin position="90"/>
        <end position="99"/>
    </location>
</feature>
<feature type="region of interest" description="Disordered" evidence="1">
    <location>
        <begin position="87"/>
        <end position="157"/>
    </location>
</feature>